<dbReference type="PANTHER" id="PTHR11851:SF224">
    <property type="entry name" value="PROCESSING PROTEASE"/>
    <property type="match status" value="1"/>
</dbReference>
<dbReference type="GO" id="GO:0046872">
    <property type="term" value="F:metal ion binding"/>
    <property type="evidence" value="ECO:0007669"/>
    <property type="project" value="InterPro"/>
</dbReference>
<evidence type="ECO:0000259" key="2">
    <source>
        <dbReference type="Pfam" id="PF05193"/>
    </source>
</evidence>
<dbReference type="InterPro" id="IPR011249">
    <property type="entry name" value="Metalloenz_LuxS/M16"/>
</dbReference>
<dbReference type="AlphaFoldDB" id="A0A7Y8H142"/>
<reference evidence="3 4" key="1">
    <citation type="submission" date="2019-09" db="EMBL/GenBank/DDBJ databases">
        <title>Hydrogenophaga aromatica sp. nov., isolated from a para-xylene-degrading enrichment culture.</title>
        <authorList>
            <person name="Tancsics A."/>
            <person name="Banerjee S."/>
        </authorList>
    </citation>
    <scope>NUCLEOTIDE SEQUENCE [LARGE SCALE GENOMIC DNA]</scope>
    <source>
        <strain evidence="3 4">D2P1</strain>
    </source>
</reference>
<dbReference type="Pfam" id="PF05193">
    <property type="entry name" value="Peptidase_M16_C"/>
    <property type="match status" value="1"/>
</dbReference>
<sequence>MPTFTRFLTRTRWLPLLLAGLGALTGARAAIPIEHWTHASGARVYLVASPSIPMLDVQLNFDGGSRRNPARQAGLAGATAGMLLAGVQARDGQPALDENQLGEAWADLGAQFSAQASSDRFSLSLRSLTEPDLLARAVALAARQLAAPAWPEKVWQRDRERSIAALKEAENRPGTHAGRAFSRAVFGDHPYGFEPDAKTLGAIGVADMRAFYRRHVATCRAQVTLVGAIDRAGAERIVGQFMTAVQPHGCVALPPVPEVQALTREQTLRLPFAAAQAQVLIGQPGVPRNDPDFFPLFVGNYILGGGGFVSRLTTEVREKRGLSYSVYSYFAPGLHAGAFQLGLTTRPDQADQAIGVARDVVRQFVEQGPTEAELQAAKDYLINGFALRIDSNRKLLDNVSNIAWNGLPLDYLDTWTDQVQRVSVADIRRAFARVLQPDRMVTVVVGAGQ</sequence>
<dbReference type="InterPro" id="IPR007863">
    <property type="entry name" value="Peptidase_M16_C"/>
</dbReference>
<dbReference type="Gene3D" id="3.30.830.10">
    <property type="entry name" value="Metalloenzyme, LuxS/M16 peptidase-like"/>
    <property type="match status" value="2"/>
</dbReference>
<feature type="chain" id="PRO_5031258029" evidence="1">
    <location>
        <begin position="30"/>
        <end position="449"/>
    </location>
</feature>
<feature type="signal peptide" evidence="1">
    <location>
        <begin position="1"/>
        <end position="29"/>
    </location>
</feature>
<feature type="domain" description="Peptidase M16 C-terminal" evidence="2">
    <location>
        <begin position="205"/>
        <end position="380"/>
    </location>
</feature>
<comment type="caution">
    <text evidence="3">The sequence shown here is derived from an EMBL/GenBank/DDBJ whole genome shotgun (WGS) entry which is preliminary data.</text>
</comment>
<accession>A0A7Y8H142</accession>
<evidence type="ECO:0000313" key="4">
    <source>
        <dbReference type="Proteomes" id="UP000545507"/>
    </source>
</evidence>
<organism evidence="3 4">
    <name type="scientific">Hydrogenophaga aromaticivorans</name>
    <dbReference type="NCBI Taxonomy" id="2610898"/>
    <lineage>
        <taxon>Bacteria</taxon>
        <taxon>Pseudomonadati</taxon>
        <taxon>Pseudomonadota</taxon>
        <taxon>Betaproteobacteria</taxon>
        <taxon>Burkholderiales</taxon>
        <taxon>Comamonadaceae</taxon>
        <taxon>Hydrogenophaga</taxon>
    </lineage>
</organism>
<keyword evidence="4" id="KW-1185">Reference proteome</keyword>
<evidence type="ECO:0000256" key="1">
    <source>
        <dbReference type="SAM" id="SignalP"/>
    </source>
</evidence>
<dbReference type="InterPro" id="IPR050361">
    <property type="entry name" value="MPP/UQCRC_Complex"/>
</dbReference>
<proteinExistence type="predicted"/>
<protein>
    <submittedName>
        <fullName evidence="3">Insulinase family protein</fullName>
    </submittedName>
</protein>
<dbReference type="PANTHER" id="PTHR11851">
    <property type="entry name" value="METALLOPROTEASE"/>
    <property type="match status" value="1"/>
</dbReference>
<keyword evidence="1" id="KW-0732">Signal</keyword>
<dbReference type="SUPFAM" id="SSF63411">
    <property type="entry name" value="LuxS/MPP-like metallohydrolase"/>
    <property type="match status" value="2"/>
</dbReference>
<gene>
    <name evidence="3" type="ORF">F3K02_23720</name>
</gene>
<name>A0A7Y8H142_9BURK</name>
<dbReference type="EMBL" id="VYGV01000026">
    <property type="protein sequence ID" value="NWF48236.1"/>
    <property type="molecule type" value="Genomic_DNA"/>
</dbReference>
<dbReference type="Proteomes" id="UP000545507">
    <property type="component" value="Unassembled WGS sequence"/>
</dbReference>
<dbReference type="RefSeq" id="WP_177138750.1">
    <property type="nucleotide sequence ID" value="NZ_JAGPWB010000051.1"/>
</dbReference>
<evidence type="ECO:0000313" key="3">
    <source>
        <dbReference type="EMBL" id="NWF48236.1"/>
    </source>
</evidence>